<evidence type="ECO:0000313" key="3">
    <source>
        <dbReference type="Proteomes" id="UP001597285"/>
    </source>
</evidence>
<organism evidence="2 3">
    <name type="scientific">Carnobacterium antarcticum</name>
    <dbReference type="NCBI Taxonomy" id="2126436"/>
    <lineage>
        <taxon>Bacteria</taxon>
        <taxon>Bacillati</taxon>
        <taxon>Bacillota</taxon>
        <taxon>Bacilli</taxon>
        <taxon>Lactobacillales</taxon>
        <taxon>Carnobacteriaceae</taxon>
        <taxon>Carnobacterium</taxon>
    </lineage>
</organism>
<sequence length="90" mass="9901">MNKENHELQSKQDDSASFLEEVKAPGFGVNPIPEGPEIQNPGEDPIDHPKAPEIEDEPLKEPTIPDIGKDPIDYPKAPQVEEPGDIPEKP</sequence>
<dbReference type="RefSeq" id="WP_058918398.1">
    <property type="nucleotide sequence ID" value="NZ_JBHSQC010000025.1"/>
</dbReference>
<gene>
    <name evidence="2" type="ORF">ACFSBK_06035</name>
</gene>
<dbReference type="Proteomes" id="UP001597285">
    <property type="component" value="Unassembled WGS sequence"/>
</dbReference>
<feature type="region of interest" description="Disordered" evidence="1">
    <location>
        <begin position="1"/>
        <end position="90"/>
    </location>
</feature>
<protein>
    <submittedName>
        <fullName evidence="2">Uncharacterized protein</fullName>
    </submittedName>
</protein>
<name>A0ABW4NMR2_9LACT</name>
<evidence type="ECO:0000313" key="2">
    <source>
        <dbReference type="EMBL" id="MFD1799408.1"/>
    </source>
</evidence>
<feature type="compositionally biased region" description="Basic and acidic residues" evidence="1">
    <location>
        <begin position="45"/>
        <end position="60"/>
    </location>
</feature>
<accession>A0ABW4NMR2</accession>
<keyword evidence="3" id="KW-1185">Reference proteome</keyword>
<reference evidence="3" key="1">
    <citation type="journal article" date="2019" name="Int. J. Syst. Evol. Microbiol.">
        <title>The Global Catalogue of Microorganisms (GCM) 10K type strain sequencing project: providing services to taxonomists for standard genome sequencing and annotation.</title>
        <authorList>
            <consortium name="The Broad Institute Genomics Platform"/>
            <consortium name="The Broad Institute Genome Sequencing Center for Infectious Disease"/>
            <person name="Wu L."/>
            <person name="Ma J."/>
        </authorList>
    </citation>
    <scope>NUCLEOTIDE SEQUENCE [LARGE SCALE GENOMIC DNA]</scope>
    <source>
        <strain evidence="3">KCTC 42143</strain>
    </source>
</reference>
<dbReference type="EMBL" id="JBHUFF010000013">
    <property type="protein sequence ID" value="MFD1799408.1"/>
    <property type="molecule type" value="Genomic_DNA"/>
</dbReference>
<feature type="compositionally biased region" description="Basic and acidic residues" evidence="1">
    <location>
        <begin position="1"/>
        <end position="14"/>
    </location>
</feature>
<evidence type="ECO:0000256" key="1">
    <source>
        <dbReference type="SAM" id="MobiDB-lite"/>
    </source>
</evidence>
<proteinExistence type="predicted"/>
<comment type="caution">
    <text evidence="2">The sequence shown here is derived from an EMBL/GenBank/DDBJ whole genome shotgun (WGS) entry which is preliminary data.</text>
</comment>